<keyword evidence="1" id="KW-0472">Membrane</keyword>
<keyword evidence="1" id="KW-1133">Transmembrane helix</keyword>
<gene>
    <name evidence="2" type="ORF">A3A02_01640</name>
</gene>
<keyword evidence="1" id="KW-0812">Transmembrane</keyword>
<evidence type="ECO:0000256" key="1">
    <source>
        <dbReference type="SAM" id="Phobius"/>
    </source>
</evidence>
<accession>A0A1G1YIT6</accession>
<feature type="transmembrane region" description="Helical" evidence="1">
    <location>
        <begin position="21"/>
        <end position="40"/>
    </location>
</feature>
<feature type="transmembrane region" description="Helical" evidence="1">
    <location>
        <begin position="81"/>
        <end position="102"/>
    </location>
</feature>
<feature type="transmembrane region" description="Helical" evidence="1">
    <location>
        <begin position="52"/>
        <end position="69"/>
    </location>
</feature>
<dbReference type="AlphaFoldDB" id="A0A1G1YIT6"/>
<reference evidence="2 3" key="1">
    <citation type="journal article" date="2016" name="Nat. Commun.">
        <title>Thousands of microbial genomes shed light on interconnected biogeochemical processes in an aquifer system.</title>
        <authorList>
            <person name="Anantharaman K."/>
            <person name="Brown C.T."/>
            <person name="Hug L.A."/>
            <person name="Sharon I."/>
            <person name="Castelle C.J."/>
            <person name="Probst A.J."/>
            <person name="Thomas B.C."/>
            <person name="Singh A."/>
            <person name="Wilkins M.J."/>
            <person name="Karaoz U."/>
            <person name="Brodie E.L."/>
            <person name="Williams K.H."/>
            <person name="Hubbard S.S."/>
            <person name="Banfield J.F."/>
        </authorList>
    </citation>
    <scope>NUCLEOTIDE SEQUENCE [LARGE SCALE GENOMIC DNA]</scope>
</reference>
<name>A0A1G1YIT6_9BACT</name>
<evidence type="ECO:0000313" key="2">
    <source>
        <dbReference type="EMBL" id="OGY52258.1"/>
    </source>
</evidence>
<dbReference type="Proteomes" id="UP000177376">
    <property type="component" value="Unassembled WGS sequence"/>
</dbReference>
<feature type="transmembrane region" description="Helical" evidence="1">
    <location>
        <begin position="114"/>
        <end position="135"/>
    </location>
</feature>
<comment type="caution">
    <text evidence="2">The sequence shown here is derived from an EMBL/GenBank/DDBJ whole genome shotgun (WGS) entry which is preliminary data.</text>
</comment>
<sequence length="140" mass="16069">MVEEKYQKIWEPIDFTVYFKFIKWPVIIGLILEILFRFWAVKIGSGILYEQVEIISWIIRLGIFVNLAIRSTKHFGFSAPIAMISGVMSGALIGFIISLYRFIDGVKLWKFFNIITETSMVAVVGSLVAILIVYVSNLKR</sequence>
<dbReference type="EMBL" id="MHIM01000022">
    <property type="protein sequence ID" value="OGY52258.1"/>
    <property type="molecule type" value="Genomic_DNA"/>
</dbReference>
<evidence type="ECO:0000313" key="3">
    <source>
        <dbReference type="Proteomes" id="UP000177376"/>
    </source>
</evidence>
<protein>
    <submittedName>
        <fullName evidence="2">Uncharacterized protein</fullName>
    </submittedName>
</protein>
<proteinExistence type="predicted"/>
<organism evidence="2 3">
    <name type="scientific">Candidatus Buchananbacteria bacterium RIFCSPLOWO2_01_FULL_39_33</name>
    <dbReference type="NCBI Taxonomy" id="1797543"/>
    <lineage>
        <taxon>Bacteria</taxon>
        <taxon>Candidatus Buchananiibacteriota</taxon>
    </lineage>
</organism>